<reference evidence="10 11" key="1">
    <citation type="submission" date="2020-06" db="EMBL/GenBank/DDBJ databases">
        <authorList>
            <consortium name="Wellcome Sanger Institute Data Sharing"/>
        </authorList>
    </citation>
    <scope>NUCLEOTIDE SEQUENCE [LARGE SCALE GENOMIC DNA]</scope>
</reference>
<protein>
    <recommendedName>
        <fullName evidence="9">Homeobox domain-containing protein</fullName>
    </recommendedName>
</protein>
<dbReference type="GeneTree" id="ENSGT00940000154537"/>
<evidence type="ECO:0000259" key="9">
    <source>
        <dbReference type="PROSITE" id="PS50071"/>
    </source>
</evidence>
<dbReference type="InterPro" id="IPR009057">
    <property type="entry name" value="Homeodomain-like_sf"/>
</dbReference>
<dbReference type="PANTHER" id="PTHR46123:SF4">
    <property type="entry name" value="MIX-TYPE HOMEOBOX GENE 1-RELATED"/>
    <property type="match status" value="1"/>
</dbReference>
<dbReference type="InterPro" id="IPR001356">
    <property type="entry name" value="HD"/>
</dbReference>
<dbReference type="Proteomes" id="UP000694580">
    <property type="component" value="Chromosome 8"/>
</dbReference>
<keyword evidence="4 7" id="KW-0238">DNA-binding</keyword>
<feature type="domain" description="Homeobox" evidence="9">
    <location>
        <begin position="21"/>
        <end position="81"/>
    </location>
</feature>
<evidence type="ECO:0000256" key="8">
    <source>
        <dbReference type="RuleBase" id="RU000682"/>
    </source>
</evidence>
<name>A0AAY4AST4_9TELE</name>
<evidence type="ECO:0000256" key="7">
    <source>
        <dbReference type="PROSITE-ProRule" id="PRU00108"/>
    </source>
</evidence>
<dbReference type="SUPFAM" id="SSF46689">
    <property type="entry name" value="Homeodomain-like"/>
    <property type="match status" value="1"/>
</dbReference>
<keyword evidence="5 7" id="KW-0371">Homeobox</keyword>
<reference evidence="10" key="2">
    <citation type="submission" date="2025-08" db="UniProtKB">
        <authorList>
            <consortium name="Ensembl"/>
        </authorList>
    </citation>
    <scope>IDENTIFICATION</scope>
</reference>
<accession>A0AAY4AST4</accession>
<dbReference type="PANTHER" id="PTHR46123">
    <property type="entry name" value="MIX-TYPE HOMEOBOX GENE 1-RELATED"/>
    <property type="match status" value="1"/>
</dbReference>
<dbReference type="PROSITE" id="PS50071">
    <property type="entry name" value="HOMEOBOX_2"/>
    <property type="match status" value="1"/>
</dbReference>
<dbReference type="AlphaFoldDB" id="A0AAY4AST4"/>
<comment type="subcellular location">
    <subcellularLocation>
        <location evidence="1 7 8">Nucleus</location>
    </subcellularLocation>
</comment>
<keyword evidence="11" id="KW-1185">Reference proteome</keyword>
<evidence type="ECO:0000256" key="3">
    <source>
        <dbReference type="ARBA" id="ARBA00022473"/>
    </source>
</evidence>
<keyword evidence="6 7" id="KW-0539">Nucleus</keyword>
<comment type="similarity">
    <text evidence="2">Belongs to the paired homeobox family.</text>
</comment>
<dbReference type="Pfam" id="PF00046">
    <property type="entry name" value="Homeodomain"/>
    <property type="match status" value="1"/>
</dbReference>
<evidence type="ECO:0000256" key="6">
    <source>
        <dbReference type="ARBA" id="ARBA00023242"/>
    </source>
</evidence>
<dbReference type="GO" id="GO:0000977">
    <property type="term" value="F:RNA polymerase II transcription regulatory region sequence-specific DNA binding"/>
    <property type="evidence" value="ECO:0007669"/>
    <property type="project" value="TreeGrafter"/>
</dbReference>
<dbReference type="GO" id="GO:0005634">
    <property type="term" value="C:nucleus"/>
    <property type="evidence" value="ECO:0007669"/>
    <property type="project" value="UniProtKB-SubCell"/>
</dbReference>
<evidence type="ECO:0000256" key="5">
    <source>
        <dbReference type="ARBA" id="ARBA00023155"/>
    </source>
</evidence>
<feature type="DNA-binding region" description="Homeobox" evidence="7">
    <location>
        <begin position="23"/>
        <end position="82"/>
    </location>
</feature>
<dbReference type="Ensembl" id="ENSDCDT00010012455.1">
    <property type="protein sequence ID" value="ENSDCDP00010011882.1"/>
    <property type="gene ID" value="ENSDCDG00010005294.1"/>
</dbReference>
<proteinExistence type="inferred from homology"/>
<organism evidence="10 11">
    <name type="scientific">Denticeps clupeoides</name>
    <name type="common">denticle herring</name>
    <dbReference type="NCBI Taxonomy" id="299321"/>
    <lineage>
        <taxon>Eukaryota</taxon>
        <taxon>Metazoa</taxon>
        <taxon>Chordata</taxon>
        <taxon>Craniata</taxon>
        <taxon>Vertebrata</taxon>
        <taxon>Euteleostomi</taxon>
        <taxon>Actinopterygii</taxon>
        <taxon>Neopterygii</taxon>
        <taxon>Teleostei</taxon>
        <taxon>Clupei</taxon>
        <taxon>Clupeiformes</taxon>
        <taxon>Denticipitoidei</taxon>
        <taxon>Denticipitidae</taxon>
        <taxon>Denticeps</taxon>
    </lineage>
</organism>
<evidence type="ECO:0000256" key="1">
    <source>
        <dbReference type="ARBA" id="ARBA00004123"/>
    </source>
</evidence>
<dbReference type="Gene3D" id="1.10.10.60">
    <property type="entry name" value="Homeodomain-like"/>
    <property type="match status" value="1"/>
</dbReference>
<dbReference type="CDD" id="cd00086">
    <property type="entry name" value="homeodomain"/>
    <property type="match status" value="1"/>
</dbReference>
<evidence type="ECO:0000313" key="11">
    <source>
        <dbReference type="Proteomes" id="UP000694580"/>
    </source>
</evidence>
<evidence type="ECO:0000256" key="4">
    <source>
        <dbReference type="ARBA" id="ARBA00023125"/>
    </source>
</evidence>
<evidence type="ECO:0000256" key="2">
    <source>
        <dbReference type="ARBA" id="ARBA00005733"/>
    </source>
</evidence>
<dbReference type="GO" id="GO:0000981">
    <property type="term" value="F:DNA-binding transcription factor activity, RNA polymerase II-specific"/>
    <property type="evidence" value="ECO:0007669"/>
    <property type="project" value="TreeGrafter"/>
</dbReference>
<dbReference type="FunFam" id="1.10.10.60:FF:000312">
    <property type="entry name" value="Mix-type homeobox gene 1"/>
    <property type="match status" value="1"/>
</dbReference>
<sequence>QLIMWMECNTADDGTVQANKMTGRRKRTTFSKEHLELLRVAFEVDPYPGISVRESLSEATGLPESRIQVWFQNRRARTLKNRNHEMTSSPSVSLPPSPFLPGLIPRPEETVQQRSTSDVPFISSSHLSPQAIDYSQRDVGYCTPSYRSGHGRLLGTSSSPSYQTTTPHAAQSSWDLVAQPGNGYTTHGPVFVYPSPPGPPPTCHTQGAQSGFLGSKSSSPASPDSACCDLGMEISAPPQQFSPYTGMFDGPVPGHSLAALPDLSSQCLEEVLGEIQPDWWKVRGPVDLPQ</sequence>
<keyword evidence="3" id="KW-0217">Developmental protein</keyword>
<reference evidence="10" key="3">
    <citation type="submission" date="2025-09" db="UniProtKB">
        <authorList>
            <consortium name="Ensembl"/>
        </authorList>
    </citation>
    <scope>IDENTIFICATION</scope>
</reference>
<dbReference type="SMART" id="SM00389">
    <property type="entry name" value="HOX"/>
    <property type="match status" value="1"/>
</dbReference>
<evidence type="ECO:0000313" key="10">
    <source>
        <dbReference type="Ensembl" id="ENSDCDP00010011882.1"/>
    </source>
</evidence>
<dbReference type="InterPro" id="IPR051306">
    <property type="entry name" value="Homeobox_regulator"/>
</dbReference>